<evidence type="ECO:0000313" key="2">
    <source>
        <dbReference type="Proteomes" id="UP001497444"/>
    </source>
</evidence>
<accession>A0ABP0XGL7</accession>
<keyword evidence="2" id="KW-1185">Reference proteome</keyword>
<organism evidence="1 2">
    <name type="scientific">Sphagnum jensenii</name>
    <dbReference type="NCBI Taxonomy" id="128206"/>
    <lineage>
        <taxon>Eukaryota</taxon>
        <taxon>Viridiplantae</taxon>
        <taxon>Streptophyta</taxon>
        <taxon>Embryophyta</taxon>
        <taxon>Bryophyta</taxon>
        <taxon>Sphagnophytina</taxon>
        <taxon>Sphagnopsida</taxon>
        <taxon>Sphagnales</taxon>
        <taxon>Sphagnaceae</taxon>
        <taxon>Sphagnum</taxon>
    </lineage>
</organism>
<evidence type="ECO:0000313" key="1">
    <source>
        <dbReference type="EMBL" id="CAK9277754.1"/>
    </source>
</evidence>
<dbReference type="EMBL" id="OZ020103">
    <property type="protein sequence ID" value="CAK9277754.1"/>
    <property type="molecule type" value="Genomic_DNA"/>
</dbReference>
<reference evidence="1" key="1">
    <citation type="submission" date="2024-02" db="EMBL/GenBank/DDBJ databases">
        <authorList>
            <consortium name="ELIXIR-Norway"/>
            <consortium name="Elixir Norway"/>
        </authorList>
    </citation>
    <scope>NUCLEOTIDE SEQUENCE</scope>
</reference>
<gene>
    <name evidence="1" type="ORF">CSSPJE1EN1_LOCUS23232</name>
</gene>
<name>A0ABP0XGL7_9BRYO</name>
<sequence>MQKLFASNEIDRARRQREYGRFHREIDAERRPMYPVSGHRNGAVDYTYMFAIDTKYNTAVADYTVVIQSTVNTLIPAGARVFEYSHNQTPIAPGTREVTKSDLALLECPRHVEIISWP</sequence>
<protein>
    <submittedName>
        <fullName evidence="1">Uncharacterized protein</fullName>
    </submittedName>
</protein>
<proteinExistence type="predicted"/>
<dbReference type="Proteomes" id="UP001497444">
    <property type="component" value="Chromosome 8"/>
</dbReference>